<proteinExistence type="predicted"/>
<protein>
    <submittedName>
        <fullName evidence="1">Uncharacterized protein</fullName>
    </submittedName>
</protein>
<evidence type="ECO:0000313" key="1">
    <source>
        <dbReference type="EMBL" id="GFU40864.1"/>
    </source>
</evidence>
<accession>A0A8X6UT99</accession>
<organism evidence="1 2">
    <name type="scientific">Nephila pilipes</name>
    <name type="common">Giant wood spider</name>
    <name type="synonym">Nephila maculata</name>
    <dbReference type="NCBI Taxonomy" id="299642"/>
    <lineage>
        <taxon>Eukaryota</taxon>
        <taxon>Metazoa</taxon>
        <taxon>Ecdysozoa</taxon>
        <taxon>Arthropoda</taxon>
        <taxon>Chelicerata</taxon>
        <taxon>Arachnida</taxon>
        <taxon>Araneae</taxon>
        <taxon>Araneomorphae</taxon>
        <taxon>Entelegynae</taxon>
        <taxon>Araneoidea</taxon>
        <taxon>Nephilidae</taxon>
        <taxon>Nephila</taxon>
    </lineage>
</organism>
<evidence type="ECO:0000313" key="2">
    <source>
        <dbReference type="Proteomes" id="UP000887013"/>
    </source>
</evidence>
<dbReference type="EMBL" id="BMAW01035729">
    <property type="protein sequence ID" value="GFU40864.1"/>
    <property type="molecule type" value="Genomic_DNA"/>
</dbReference>
<reference evidence="1" key="1">
    <citation type="submission" date="2020-08" db="EMBL/GenBank/DDBJ databases">
        <title>Multicomponent nature underlies the extraordinary mechanical properties of spider dragline silk.</title>
        <authorList>
            <person name="Kono N."/>
            <person name="Nakamura H."/>
            <person name="Mori M."/>
            <person name="Yoshida Y."/>
            <person name="Ohtoshi R."/>
            <person name="Malay A.D."/>
            <person name="Moran D.A.P."/>
            <person name="Tomita M."/>
            <person name="Numata K."/>
            <person name="Arakawa K."/>
        </authorList>
    </citation>
    <scope>NUCLEOTIDE SEQUENCE</scope>
</reference>
<gene>
    <name evidence="1" type="ORF">NPIL_483701</name>
</gene>
<sequence length="83" mass="9707">MAGTKKRKFFGNQILAIKRKLFGSPHLIRKRSDHLNGANHQIRKFFDLRELLCRDSTIGPMCRLEDDLWRGLRHLHQSRGAVV</sequence>
<keyword evidence="2" id="KW-1185">Reference proteome</keyword>
<dbReference type="Proteomes" id="UP000887013">
    <property type="component" value="Unassembled WGS sequence"/>
</dbReference>
<comment type="caution">
    <text evidence="1">The sequence shown here is derived from an EMBL/GenBank/DDBJ whole genome shotgun (WGS) entry which is preliminary data.</text>
</comment>
<dbReference type="AlphaFoldDB" id="A0A8X6UT99"/>
<name>A0A8X6UT99_NEPPI</name>